<keyword evidence="2" id="KW-0687">Ribonucleoprotein</keyword>
<sequence>MVSNNSYSKDNFKSIFRNLGFEKSKLEGSFIEGVVVSKQKHLVTLYTGLKTTTQFLDKELKSFINKNQELTDSIGQKTQLYIHNIENPDGETVFNLNSYHQQTKALIAWDRVHRLKYVKGIVLNTVNGGFSIGIGGVVAFLPKSRAKLPLTGKKEYLLSLMNNYHVYKIIKVNHDRRNIIVSLVNSPTQKK</sequence>
<geneLocation type="mitochondrion" evidence="2"/>
<dbReference type="SMART" id="SM00316">
    <property type="entry name" value="S1"/>
    <property type="match status" value="1"/>
</dbReference>
<organism evidence="2">
    <name type="scientific">Reclinomonas americana ATCC 50284</name>
    <dbReference type="NCBI Taxonomy" id="1295595"/>
    <lineage>
        <taxon>Eukaryota</taxon>
        <taxon>Discoba</taxon>
        <taxon>Jakobida</taxon>
        <taxon>Histionina</taxon>
        <taxon>Histionidae</taxon>
        <taxon>Reclinomonas</taxon>
    </lineage>
</organism>
<evidence type="ECO:0000259" key="1">
    <source>
        <dbReference type="SMART" id="SM00316"/>
    </source>
</evidence>
<dbReference type="AlphaFoldDB" id="M4QAL6"/>
<dbReference type="SUPFAM" id="SSF50249">
    <property type="entry name" value="Nucleic acid-binding proteins"/>
    <property type="match status" value="1"/>
</dbReference>
<dbReference type="InterPro" id="IPR003029">
    <property type="entry name" value="S1_domain"/>
</dbReference>
<reference evidence="2" key="3">
    <citation type="journal article" date="2013" name="Genome Biol. Evol.">
        <title>Strikingly bacteria-like and gene-rich mitochondrial genomes throughout jakobid protists.</title>
        <authorList>
            <person name="Burger G."/>
            <person name="Gray M.W."/>
            <person name="Forget L."/>
            <person name="Lang B.F."/>
        </authorList>
    </citation>
    <scope>NUCLEOTIDE SEQUENCE</scope>
    <source>
        <strain evidence="2">ATCC 50284</strain>
    </source>
</reference>
<keyword evidence="2" id="KW-0496">Mitochondrion</keyword>
<name>M4QAL6_RECAM</name>
<dbReference type="GO" id="GO:0003676">
    <property type="term" value="F:nucleic acid binding"/>
    <property type="evidence" value="ECO:0007669"/>
    <property type="project" value="InterPro"/>
</dbReference>
<dbReference type="InterPro" id="IPR012340">
    <property type="entry name" value="NA-bd_OB-fold"/>
</dbReference>
<proteinExistence type="predicted"/>
<reference evidence="2" key="1">
    <citation type="journal article" date="2004" name="RNA">
        <title>Mitochondrial 3' tRNA editing in the jakobid Seculamonas ecuadoriensis: a novel mechanism and implications for tRNA processing.</title>
        <authorList>
            <person name="Leigh J."/>
            <person name="Lang B.F."/>
        </authorList>
    </citation>
    <scope>NUCLEOTIDE SEQUENCE</scope>
    <source>
        <strain evidence="2">ATCC 50284</strain>
    </source>
</reference>
<reference evidence="2" key="2">
    <citation type="journal article" date="2006" name="RNA">
        <title>Hybrid E. coli--Mitochondrial ribonuclease P RNAs are catalytically active.</title>
        <authorList>
            <person name="Seif E."/>
            <person name="Cadieux A."/>
            <person name="Lang B.F."/>
        </authorList>
    </citation>
    <scope>NUCLEOTIDE SEQUENCE</scope>
    <source>
        <strain evidence="2">ATCC 50284</strain>
    </source>
</reference>
<feature type="domain" description="S1 motif" evidence="1">
    <location>
        <begin position="113"/>
        <end position="184"/>
    </location>
</feature>
<keyword evidence="2" id="KW-0689">Ribosomal protein</keyword>
<evidence type="ECO:0000313" key="2">
    <source>
        <dbReference type="EMBL" id="AGH24417.1"/>
    </source>
</evidence>
<protein>
    <submittedName>
        <fullName evidence="2">Ribosomal protein S1</fullName>
    </submittedName>
</protein>
<accession>M4QAL6</accession>
<dbReference type="GO" id="GO:0005840">
    <property type="term" value="C:ribosome"/>
    <property type="evidence" value="ECO:0007669"/>
    <property type="project" value="UniProtKB-KW"/>
</dbReference>
<dbReference type="EMBL" id="KC353358">
    <property type="protein sequence ID" value="AGH24417.1"/>
    <property type="molecule type" value="Genomic_DNA"/>
</dbReference>
<gene>
    <name evidence="2" type="primary">rps1</name>
</gene>